<gene>
    <name evidence="2" type="ORF">SAMN05660235_02771</name>
</gene>
<dbReference type="PANTHER" id="PTHR12110:SF53">
    <property type="entry name" value="BLR5974 PROTEIN"/>
    <property type="match status" value="1"/>
</dbReference>
<dbReference type="STRING" id="1123285.SAMN05660235_02771"/>
<keyword evidence="3" id="KW-1185">Reference proteome</keyword>
<evidence type="ECO:0000313" key="3">
    <source>
        <dbReference type="Proteomes" id="UP000243333"/>
    </source>
</evidence>
<feature type="domain" description="Xylose isomerase-like TIM barrel" evidence="1">
    <location>
        <begin position="26"/>
        <end position="258"/>
    </location>
</feature>
<accession>A0A1G7NZ73</accession>
<dbReference type="EMBL" id="FNBU01000030">
    <property type="protein sequence ID" value="SDF79291.1"/>
    <property type="molecule type" value="Genomic_DNA"/>
</dbReference>
<keyword evidence="2" id="KW-0413">Isomerase</keyword>
<dbReference type="InterPro" id="IPR013022">
    <property type="entry name" value="Xyl_isomerase-like_TIM-brl"/>
</dbReference>
<dbReference type="PANTHER" id="PTHR12110">
    <property type="entry name" value="HYDROXYPYRUVATE ISOMERASE"/>
    <property type="match status" value="1"/>
</dbReference>
<dbReference type="Gene3D" id="3.20.20.150">
    <property type="entry name" value="Divalent-metal-dependent TIM barrel enzymes"/>
    <property type="match status" value="1"/>
</dbReference>
<sequence length="260" mass="28771">MRLLISAVTFDRYLRSGMCQMELVPLAEKYGCVGVEFRPYWQELWEEVREIKELLAAYNLSSTYACQEALLAETPAAVRQSHDYMRQSLEVAHALGANVLRINVASGDFAAEYVGEKWWQEAVAALLAAAAEKQIVLAVENAPNPKSGDARLIRDIVALFDSPWLKVTFDTGNWLAAGQDPGQAFAMLRGYIGYVHLKDMVPRPDGYAHSHPGSGVVDVRGLVNKLRQDGYQGLYALEFPGGNSPASCIRASMLYLKKLD</sequence>
<dbReference type="Proteomes" id="UP000243333">
    <property type="component" value="Unassembled WGS sequence"/>
</dbReference>
<organism evidence="2 3">
    <name type="scientific">Sporolituus thermophilus DSM 23256</name>
    <dbReference type="NCBI Taxonomy" id="1123285"/>
    <lineage>
        <taxon>Bacteria</taxon>
        <taxon>Bacillati</taxon>
        <taxon>Bacillota</taxon>
        <taxon>Negativicutes</taxon>
        <taxon>Selenomonadales</taxon>
        <taxon>Sporomusaceae</taxon>
        <taxon>Sporolituus</taxon>
    </lineage>
</organism>
<proteinExistence type="predicted"/>
<evidence type="ECO:0000313" key="2">
    <source>
        <dbReference type="EMBL" id="SDF79291.1"/>
    </source>
</evidence>
<dbReference type="RefSeq" id="WP_171904694.1">
    <property type="nucleotide sequence ID" value="NZ_FNBU01000030.1"/>
</dbReference>
<evidence type="ECO:0000259" key="1">
    <source>
        <dbReference type="Pfam" id="PF01261"/>
    </source>
</evidence>
<dbReference type="InterPro" id="IPR050312">
    <property type="entry name" value="IolE/XylAMocC-like"/>
</dbReference>
<dbReference type="GO" id="GO:0016853">
    <property type="term" value="F:isomerase activity"/>
    <property type="evidence" value="ECO:0007669"/>
    <property type="project" value="UniProtKB-KW"/>
</dbReference>
<dbReference type="Pfam" id="PF01261">
    <property type="entry name" value="AP_endonuc_2"/>
    <property type="match status" value="1"/>
</dbReference>
<dbReference type="AlphaFoldDB" id="A0A1G7NZ73"/>
<reference evidence="3" key="1">
    <citation type="submission" date="2016-10" db="EMBL/GenBank/DDBJ databases">
        <authorList>
            <person name="Varghese N."/>
            <person name="Submissions S."/>
        </authorList>
    </citation>
    <scope>NUCLEOTIDE SEQUENCE [LARGE SCALE GENOMIC DNA]</scope>
    <source>
        <strain evidence="3">DSM 23256</strain>
    </source>
</reference>
<name>A0A1G7NZ73_9FIRM</name>
<dbReference type="InterPro" id="IPR036237">
    <property type="entry name" value="Xyl_isomerase-like_sf"/>
</dbReference>
<protein>
    <submittedName>
        <fullName evidence="2">Sugar phosphate isomerase/epimerase</fullName>
    </submittedName>
</protein>
<dbReference type="SUPFAM" id="SSF51658">
    <property type="entry name" value="Xylose isomerase-like"/>
    <property type="match status" value="1"/>
</dbReference>